<keyword evidence="4" id="KW-1185">Reference proteome</keyword>
<dbReference type="EMBL" id="WJEE01000036">
    <property type="protein sequence ID" value="MRI67619.1"/>
    <property type="molecule type" value="Genomic_DNA"/>
</dbReference>
<dbReference type="PROSITE" id="PS50005">
    <property type="entry name" value="TPR"/>
    <property type="match status" value="1"/>
</dbReference>
<dbReference type="RefSeq" id="WP_153836183.1">
    <property type="nucleotide sequence ID" value="NZ_JBHUMW010000068.1"/>
</dbReference>
<evidence type="ECO:0000256" key="2">
    <source>
        <dbReference type="SAM" id="Phobius"/>
    </source>
</evidence>
<dbReference type="SUPFAM" id="SSF48452">
    <property type="entry name" value="TPR-like"/>
    <property type="match status" value="1"/>
</dbReference>
<name>A0A6N7R2X4_9BACI</name>
<feature type="transmembrane region" description="Helical" evidence="2">
    <location>
        <begin position="6"/>
        <end position="24"/>
    </location>
</feature>
<keyword evidence="1" id="KW-0802">TPR repeat</keyword>
<dbReference type="Proteomes" id="UP000435187">
    <property type="component" value="Unassembled WGS sequence"/>
</dbReference>
<evidence type="ECO:0000313" key="4">
    <source>
        <dbReference type="Proteomes" id="UP000435187"/>
    </source>
</evidence>
<proteinExistence type="predicted"/>
<organism evidence="3 4">
    <name type="scientific">Gracilibacillus thailandensis</name>
    <dbReference type="NCBI Taxonomy" id="563735"/>
    <lineage>
        <taxon>Bacteria</taxon>
        <taxon>Bacillati</taxon>
        <taxon>Bacillota</taxon>
        <taxon>Bacilli</taxon>
        <taxon>Bacillales</taxon>
        <taxon>Bacillaceae</taxon>
        <taxon>Gracilibacillus</taxon>
    </lineage>
</organism>
<dbReference type="InterPro" id="IPR019734">
    <property type="entry name" value="TPR_rpt"/>
</dbReference>
<feature type="transmembrane region" description="Helical" evidence="2">
    <location>
        <begin position="89"/>
        <end position="109"/>
    </location>
</feature>
<comment type="caution">
    <text evidence="3">The sequence shown here is derived from an EMBL/GenBank/DDBJ whole genome shotgun (WGS) entry which is preliminary data.</text>
</comment>
<dbReference type="InterPro" id="IPR011990">
    <property type="entry name" value="TPR-like_helical_dom_sf"/>
</dbReference>
<feature type="transmembrane region" description="Helical" evidence="2">
    <location>
        <begin position="36"/>
        <end position="53"/>
    </location>
</feature>
<reference evidence="3 4" key="1">
    <citation type="submission" date="2019-10" db="EMBL/GenBank/DDBJ databases">
        <title>Gracilibacillus salitolerans sp. nov., a moderate halophile isolated from a saline soil in northwest China.</title>
        <authorList>
            <person name="Gan L."/>
        </authorList>
    </citation>
    <scope>NUCLEOTIDE SEQUENCE [LARGE SCALE GENOMIC DNA]</scope>
    <source>
        <strain evidence="3 4">TP2-8</strain>
    </source>
</reference>
<dbReference type="AlphaFoldDB" id="A0A6N7R2X4"/>
<protein>
    <submittedName>
        <fullName evidence="3">Uncharacterized protein</fullName>
    </submittedName>
</protein>
<accession>A0A6N7R2X4</accession>
<feature type="transmembrane region" description="Helical" evidence="2">
    <location>
        <begin position="59"/>
        <end position="77"/>
    </location>
</feature>
<keyword evidence="2" id="KW-1133">Transmembrane helix</keyword>
<keyword evidence="2" id="KW-0472">Membrane</keyword>
<evidence type="ECO:0000313" key="3">
    <source>
        <dbReference type="EMBL" id="MRI67619.1"/>
    </source>
</evidence>
<feature type="repeat" description="TPR" evidence="1">
    <location>
        <begin position="176"/>
        <end position="209"/>
    </location>
</feature>
<dbReference type="Gene3D" id="1.25.40.10">
    <property type="entry name" value="Tetratricopeptide repeat domain"/>
    <property type="match status" value="1"/>
</dbReference>
<keyword evidence="2" id="KW-0812">Transmembrane</keyword>
<evidence type="ECO:0000256" key="1">
    <source>
        <dbReference type="PROSITE-ProRule" id="PRU00339"/>
    </source>
</evidence>
<gene>
    <name evidence="3" type="ORF">GH885_14950</name>
</gene>
<sequence>MIIDIGYPGFLITISILVYLILRIWQTMRFADDRSIYIAILLSLATILAHSFIDFNFAYGFVVFMIFWLIAMGLKTLAAPKRLKKWPLYTLGIYAVILLFALTFAYRFMQADFSYQKAMNTDNLIAREQYLEEATSYNRFDTEYWYMLSDTLTNQKDKRKTKNAIYQMVALEPMNSQVIYQSGVLLEKMNEKRDALYQYRNALELDPFDWRIYQGIISLSVDMAEEHESNRYEKIAIATYDRMLNQYEQFEKNPIGQDHNRRGFEMTDAIEEDIVKAKTFLSHE</sequence>